<gene>
    <name evidence="6" type="ORF">TWF694_003653</name>
</gene>
<protein>
    <recommendedName>
        <fullName evidence="3">Autophagy-related protein 1</fullName>
    </recommendedName>
</protein>
<dbReference type="PANTHER" id="PTHR24348">
    <property type="entry name" value="SERINE/THREONINE-PROTEIN KINASE UNC-51-RELATED"/>
    <property type="match status" value="1"/>
</dbReference>
<feature type="compositionally biased region" description="Basic and acidic residues" evidence="4">
    <location>
        <begin position="639"/>
        <end position="648"/>
    </location>
</feature>
<feature type="compositionally biased region" description="Acidic residues" evidence="4">
    <location>
        <begin position="649"/>
        <end position="658"/>
    </location>
</feature>
<evidence type="ECO:0000259" key="5">
    <source>
        <dbReference type="PROSITE" id="PS50011"/>
    </source>
</evidence>
<dbReference type="EMBL" id="JAVHJO010000013">
    <property type="protein sequence ID" value="KAK6530291.1"/>
    <property type="molecule type" value="Genomic_DNA"/>
</dbReference>
<dbReference type="SUPFAM" id="SSF48403">
    <property type="entry name" value="Ankyrin repeat"/>
    <property type="match status" value="1"/>
</dbReference>
<dbReference type="Proteomes" id="UP001365542">
    <property type="component" value="Unassembled WGS sequence"/>
</dbReference>
<evidence type="ECO:0000256" key="1">
    <source>
        <dbReference type="ARBA" id="ARBA00004623"/>
    </source>
</evidence>
<sequence length="960" mass="107087">MRYLQPSSASSHSSDIQVAVSQLQLDRHLIGYRDLLSYTNALGVSVLSRSVLARHLWVLRATGQYSAVYESVLAKDPPWKVVIKRPKVSLSRDDTKIENVVQHTALSAIIQELRILAHQDLRNHPNLPHILGVFFEDELKPEGTVPCLVFERAVTDLSSYLRENCPVPAEVMILLSSDIASALSAVHSHGLTHGDLKPQNILLFQRGGRLTAALADFGTCGVTDQSYLDVGVIPGTIGFWAPEYYRDSKYHKVWVNKSQRDIYCFGLILFSIMTHDQAPPFPESSFRLQHNDRDCLDFLKQRSFESSHTKILWDIIEHCVLSDPETRWSLAQIISTLRTAQGADEEYDKIESYAQEVLLRDPANPRVNSLNRLELSKHLHSKLVGEYVTSSQNKVDIRLAITIAALYSGAIGPALEAPFCFVAKAQWLLKAIELGSTTAIDSVFRDRNAIIVVETLGKRLLEHRALVFNSPTISHTLLIHRLKEQVSKGDIEALNLLAFLGEPIPESRQLRKSLSQPLTPMEEKIRQYFPRLQEVDDMKSVLNNDMEIVDSDAYDLIFSQTADLLRDAYNDDLEGLMRQSDFPTGLTPEKVLLVAILGGSVNVVRYIIASYSIDTNASAFKDDLEAHTEEETETEADETPSRERRDNSDPEMEWEDTDSSASNFASAFKEEMYDLSFLDLAIILGRQAVVKTIVGCGGRIHGASTDQPSSLHYLARFDDDELTRIVSETCPGKDVFRQILESKPSEGKTKGTSAIECNFVARNWKNILWMLRYTENLGKSQGESNLLYLALSGGRPVPLPIIEALLDQGFDPDIADLPTQPPLYWTIGQSNVAATYALLSRGANSHPRGASDLVSFAKECRDETNMLPSVIVVDEFGTPSPGGLEMVKCAAETIYSMIFIASRKNGNWLEQLANCMSQCPEACKGKIWQIDNPDPLESTMLLELSFPTQSLDFGTPPQVL</sequence>
<keyword evidence="2" id="KW-0072">Autophagy</keyword>
<dbReference type="Gene3D" id="1.25.40.20">
    <property type="entry name" value="Ankyrin repeat-containing domain"/>
    <property type="match status" value="1"/>
</dbReference>
<organism evidence="6 7">
    <name type="scientific">Orbilia ellipsospora</name>
    <dbReference type="NCBI Taxonomy" id="2528407"/>
    <lineage>
        <taxon>Eukaryota</taxon>
        <taxon>Fungi</taxon>
        <taxon>Dikarya</taxon>
        <taxon>Ascomycota</taxon>
        <taxon>Pezizomycotina</taxon>
        <taxon>Orbiliomycetes</taxon>
        <taxon>Orbiliales</taxon>
        <taxon>Orbiliaceae</taxon>
        <taxon>Orbilia</taxon>
    </lineage>
</organism>
<dbReference type="GO" id="GO:0004674">
    <property type="term" value="F:protein serine/threonine kinase activity"/>
    <property type="evidence" value="ECO:0007669"/>
    <property type="project" value="InterPro"/>
</dbReference>
<dbReference type="PROSITE" id="PS50011">
    <property type="entry name" value="PROTEIN_KINASE_DOM"/>
    <property type="match status" value="1"/>
</dbReference>
<evidence type="ECO:0000256" key="3">
    <source>
        <dbReference type="ARBA" id="ARBA00030237"/>
    </source>
</evidence>
<accession>A0AAV9WZP0</accession>
<dbReference type="Gene3D" id="1.10.510.10">
    <property type="entry name" value="Transferase(Phosphotransferase) domain 1"/>
    <property type="match status" value="1"/>
</dbReference>
<dbReference type="SMART" id="SM00220">
    <property type="entry name" value="S_TKc"/>
    <property type="match status" value="1"/>
</dbReference>
<evidence type="ECO:0000313" key="7">
    <source>
        <dbReference type="Proteomes" id="UP001365542"/>
    </source>
</evidence>
<dbReference type="GO" id="GO:0010506">
    <property type="term" value="P:regulation of autophagy"/>
    <property type="evidence" value="ECO:0007669"/>
    <property type="project" value="InterPro"/>
</dbReference>
<dbReference type="GO" id="GO:0006914">
    <property type="term" value="P:autophagy"/>
    <property type="evidence" value="ECO:0007669"/>
    <property type="project" value="UniProtKB-KW"/>
</dbReference>
<dbReference type="Pfam" id="PF00069">
    <property type="entry name" value="Pkinase"/>
    <property type="match status" value="1"/>
</dbReference>
<evidence type="ECO:0000256" key="4">
    <source>
        <dbReference type="SAM" id="MobiDB-lite"/>
    </source>
</evidence>
<proteinExistence type="predicted"/>
<evidence type="ECO:0000256" key="2">
    <source>
        <dbReference type="ARBA" id="ARBA00023006"/>
    </source>
</evidence>
<name>A0AAV9WZP0_9PEZI</name>
<dbReference type="AlphaFoldDB" id="A0AAV9WZP0"/>
<dbReference type="GO" id="GO:0005524">
    <property type="term" value="F:ATP binding"/>
    <property type="evidence" value="ECO:0007669"/>
    <property type="project" value="InterPro"/>
</dbReference>
<evidence type="ECO:0000313" key="6">
    <source>
        <dbReference type="EMBL" id="KAK6530291.1"/>
    </source>
</evidence>
<dbReference type="SUPFAM" id="SSF56112">
    <property type="entry name" value="Protein kinase-like (PK-like)"/>
    <property type="match status" value="1"/>
</dbReference>
<comment type="subcellular location">
    <subcellularLocation>
        <location evidence="1">Preautophagosomal structure membrane</location>
        <topology evidence="1">Peripheral membrane protein</topology>
    </subcellularLocation>
</comment>
<feature type="domain" description="Protein kinase" evidence="5">
    <location>
        <begin position="54"/>
        <end position="347"/>
    </location>
</feature>
<reference evidence="6 7" key="1">
    <citation type="submission" date="2019-10" db="EMBL/GenBank/DDBJ databases">
        <authorList>
            <person name="Palmer J.M."/>
        </authorList>
    </citation>
    <scope>NUCLEOTIDE SEQUENCE [LARGE SCALE GENOMIC DNA]</scope>
    <source>
        <strain evidence="6 7">TWF694</strain>
    </source>
</reference>
<dbReference type="InterPro" id="IPR000719">
    <property type="entry name" value="Prot_kinase_dom"/>
</dbReference>
<dbReference type="GO" id="GO:0034045">
    <property type="term" value="C:phagophore assembly site membrane"/>
    <property type="evidence" value="ECO:0007669"/>
    <property type="project" value="UniProtKB-SubCell"/>
</dbReference>
<dbReference type="InterPro" id="IPR045269">
    <property type="entry name" value="Atg1-like"/>
</dbReference>
<dbReference type="InterPro" id="IPR011009">
    <property type="entry name" value="Kinase-like_dom_sf"/>
</dbReference>
<dbReference type="InterPro" id="IPR008271">
    <property type="entry name" value="Ser/Thr_kinase_AS"/>
</dbReference>
<keyword evidence="7" id="KW-1185">Reference proteome</keyword>
<dbReference type="InterPro" id="IPR036770">
    <property type="entry name" value="Ankyrin_rpt-contain_sf"/>
</dbReference>
<feature type="region of interest" description="Disordered" evidence="4">
    <location>
        <begin position="624"/>
        <end position="660"/>
    </location>
</feature>
<dbReference type="PROSITE" id="PS00108">
    <property type="entry name" value="PROTEIN_KINASE_ST"/>
    <property type="match status" value="1"/>
</dbReference>
<comment type="caution">
    <text evidence="6">The sequence shown here is derived from an EMBL/GenBank/DDBJ whole genome shotgun (WGS) entry which is preliminary data.</text>
</comment>